<dbReference type="InterPro" id="IPR012337">
    <property type="entry name" value="RNaseH-like_sf"/>
</dbReference>
<feature type="compositionally biased region" description="Basic and acidic residues" evidence="1">
    <location>
        <begin position="820"/>
        <end position="834"/>
    </location>
</feature>
<feature type="domain" description="Integrase catalytic" evidence="2">
    <location>
        <begin position="605"/>
        <end position="699"/>
    </location>
</feature>
<organism evidence="3 4">
    <name type="scientific">Tanacetum coccineum</name>
    <dbReference type="NCBI Taxonomy" id="301880"/>
    <lineage>
        <taxon>Eukaryota</taxon>
        <taxon>Viridiplantae</taxon>
        <taxon>Streptophyta</taxon>
        <taxon>Embryophyta</taxon>
        <taxon>Tracheophyta</taxon>
        <taxon>Spermatophyta</taxon>
        <taxon>Magnoliopsida</taxon>
        <taxon>eudicotyledons</taxon>
        <taxon>Gunneridae</taxon>
        <taxon>Pentapetalae</taxon>
        <taxon>asterids</taxon>
        <taxon>campanulids</taxon>
        <taxon>Asterales</taxon>
        <taxon>Asteraceae</taxon>
        <taxon>Asteroideae</taxon>
        <taxon>Anthemideae</taxon>
        <taxon>Anthemidinae</taxon>
        <taxon>Tanacetum</taxon>
    </lineage>
</organism>
<accession>A0ABQ5FQQ2</accession>
<dbReference type="InterPro" id="IPR036397">
    <property type="entry name" value="RNaseH_sf"/>
</dbReference>
<gene>
    <name evidence="3" type="ORF">Tco_1017170</name>
</gene>
<evidence type="ECO:0000259" key="2">
    <source>
        <dbReference type="PROSITE" id="PS50994"/>
    </source>
</evidence>
<dbReference type="PANTHER" id="PTHR42648:SF32">
    <property type="entry name" value="RIBONUCLEASE H-LIKE DOMAIN, GAG-PRE-INTEGRASE DOMAIN PROTEIN-RELATED"/>
    <property type="match status" value="1"/>
</dbReference>
<dbReference type="PROSITE" id="PS50994">
    <property type="entry name" value="INTEGRASE"/>
    <property type="match status" value="1"/>
</dbReference>
<evidence type="ECO:0000313" key="4">
    <source>
        <dbReference type="Proteomes" id="UP001151760"/>
    </source>
</evidence>
<dbReference type="Proteomes" id="UP001151760">
    <property type="component" value="Unassembled WGS sequence"/>
</dbReference>
<feature type="compositionally biased region" description="Polar residues" evidence="1">
    <location>
        <begin position="801"/>
        <end position="816"/>
    </location>
</feature>
<dbReference type="SUPFAM" id="SSF53098">
    <property type="entry name" value="Ribonuclease H-like"/>
    <property type="match status" value="1"/>
</dbReference>
<comment type="caution">
    <text evidence="3">The sequence shown here is derived from an EMBL/GenBank/DDBJ whole genome shotgun (WGS) entry which is preliminary data.</text>
</comment>
<feature type="region of interest" description="Disordered" evidence="1">
    <location>
        <begin position="799"/>
        <end position="844"/>
    </location>
</feature>
<protein>
    <submittedName>
        <fullName evidence="3">Retrovirus-related pol polyprotein from transposon TNT 1-94</fullName>
    </submittedName>
</protein>
<feature type="compositionally biased region" description="Basic and acidic residues" evidence="1">
    <location>
        <begin position="206"/>
        <end position="229"/>
    </location>
</feature>
<feature type="compositionally biased region" description="Polar residues" evidence="1">
    <location>
        <begin position="835"/>
        <end position="844"/>
    </location>
</feature>
<dbReference type="InterPro" id="IPR001584">
    <property type="entry name" value="Integrase_cat-core"/>
</dbReference>
<evidence type="ECO:0000313" key="3">
    <source>
        <dbReference type="EMBL" id="GJT65690.1"/>
    </source>
</evidence>
<feature type="region of interest" description="Disordered" evidence="1">
    <location>
        <begin position="197"/>
        <end position="229"/>
    </location>
</feature>
<dbReference type="Pfam" id="PF13976">
    <property type="entry name" value="gag_pre-integrs"/>
    <property type="match status" value="1"/>
</dbReference>
<dbReference type="InterPro" id="IPR025724">
    <property type="entry name" value="GAG-pre-integrase_dom"/>
</dbReference>
<name>A0ABQ5FQQ2_9ASTR</name>
<keyword evidence="4" id="KW-1185">Reference proteome</keyword>
<proteinExistence type="predicted"/>
<evidence type="ECO:0000256" key="1">
    <source>
        <dbReference type="SAM" id="MobiDB-lite"/>
    </source>
</evidence>
<dbReference type="Gene3D" id="3.30.420.10">
    <property type="entry name" value="Ribonuclease H-like superfamily/Ribonuclease H"/>
    <property type="match status" value="2"/>
</dbReference>
<dbReference type="InterPro" id="IPR039537">
    <property type="entry name" value="Retrotran_Ty1/copia-like"/>
</dbReference>
<dbReference type="PANTHER" id="PTHR42648">
    <property type="entry name" value="TRANSPOSASE, PUTATIVE-RELATED"/>
    <property type="match status" value="1"/>
</dbReference>
<sequence length="891" mass="100759">MARQCTQPKRSRNAAWFKKKAMLAEAQEFGQILDEEQLAFLTDLSIPNGQAAQTTIPNTAAFQTKDLDDYDSDCDDVSNAKAVLMANLSNYGSDVISVKAQRIKPTLYDGSVISSEHATSHVIDDEETLILEEVSRSKMLAKQYDPMSKEKKVNTTPINYVELNRLSEDFGKRFVSHQEFSDEQAFWLQTSHPNIDQSASSPVKIESPKELPKEHIKSMRETEKEEKVKHEMNEIETINIELEHRKETVENATQIPIATTIAPGKFKIDLEPLAPRLLNNMEAHIDYLKHTQEQADTLQGIVEQAKAKQPLDNGLDFACKVFTEVGHKWKPIGRLFSIVSNSCPLTRITPKKIVHLKETTSNLVETQEPAIKMFHLLLLLSMIGCPGCPLVSGLRMLKTYDRDRSQLMNFVSKFMGTVRFRNDQVAKIIGYGDYQLGNVIISRVYYVEALRHNLFFVRQFCNADLEVAFRKNTCFIWNLEGVDLHSGSRDTNLYIISLDDMLKTSLICLLSKASKTKSWLWHRQLSHLNFGTLNKLAKDGLARDIPKLKFQKDHLCSTCALGKSKKSSHQPKAEDTNQEKLYLLHMDLCGPMCVESINRKKYILVIVDDYSRFTWTLRDFYENVSVSHQTSIARTPLQNGIVKRRNQTLIEVARIMLIISKAPLFLWAEAINTTCYTQNHSLIRLRYNKTPYEMMYDKKPDLLFLHVFGSLCYPTNDSKDMGKLNAKADIGPGLQFMTPATSSSGLVTIPIPQQPCNPPNRDDWDRLFQPMFDEYFNPPTIAVSPVPVAAAPRAVDIADSPVSTSIDQDAPSTESPKTPHFHDDPLHESLHKDSTFQGSSSNVRQSHTSFELIGKWTKDHPIANVIGDPSCSVSQESNLKLMPCGVTLMPS</sequence>
<dbReference type="EMBL" id="BQNB010017652">
    <property type="protein sequence ID" value="GJT65690.1"/>
    <property type="molecule type" value="Genomic_DNA"/>
</dbReference>
<reference evidence="3" key="2">
    <citation type="submission" date="2022-01" db="EMBL/GenBank/DDBJ databases">
        <authorList>
            <person name="Yamashiro T."/>
            <person name="Shiraishi A."/>
            <person name="Satake H."/>
            <person name="Nakayama K."/>
        </authorList>
    </citation>
    <scope>NUCLEOTIDE SEQUENCE</scope>
</reference>
<reference evidence="3" key="1">
    <citation type="journal article" date="2022" name="Int. J. Mol. Sci.">
        <title>Draft Genome of Tanacetum Coccineum: Genomic Comparison of Closely Related Tanacetum-Family Plants.</title>
        <authorList>
            <person name="Yamashiro T."/>
            <person name="Shiraishi A."/>
            <person name="Nakayama K."/>
            <person name="Satake H."/>
        </authorList>
    </citation>
    <scope>NUCLEOTIDE SEQUENCE</scope>
</reference>